<feature type="transmembrane region" description="Helical" evidence="1">
    <location>
        <begin position="7"/>
        <end position="24"/>
    </location>
</feature>
<name>H6WG72_9CAUD</name>
<evidence type="ECO:0000256" key="1">
    <source>
        <dbReference type="SAM" id="Phobius"/>
    </source>
</evidence>
<keyword evidence="1" id="KW-0812">Transmembrane</keyword>
<sequence length="73" mass="8824">MEYSFLGFYLTVFILAGMIAYAGVENTLNLFKYIDLSMRYQIVLVRMFFMKRKLKRVLNKSMKEFYNDRKNSI</sequence>
<accession>H6WG72</accession>
<dbReference type="RefSeq" id="YP_007006030.1">
    <property type="nucleotide sequence ID" value="NC_019516.2"/>
</dbReference>
<protein>
    <submittedName>
        <fullName evidence="2">Uncharacterized protein</fullName>
    </submittedName>
</protein>
<reference evidence="2 3" key="1">
    <citation type="journal article" date="2012" name="Proc. Natl. Acad. Sci. U.S.A.">
        <title>A novel lineage of myoviruses infecting cyanobacteria is widespread in the oceans.</title>
        <authorList>
            <person name="Sabehi G."/>
            <person name="Shaulov L."/>
            <person name="Silver D.H."/>
            <person name="Yanai I."/>
            <person name="Harel A."/>
            <person name="Lindell D."/>
        </authorList>
    </citation>
    <scope>NUCLEOTIDE SEQUENCE [LARGE SCALE GENOMIC DNA]</scope>
</reference>
<evidence type="ECO:0000313" key="2">
    <source>
        <dbReference type="EMBL" id="AEZ65757.1"/>
    </source>
</evidence>
<dbReference type="EMBL" id="JQ245707">
    <property type="protein sequence ID" value="AEZ65757.1"/>
    <property type="molecule type" value="Genomic_DNA"/>
</dbReference>
<keyword evidence="1" id="KW-0472">Membrane</keyword>
<dbReference type="GeneID" id="73726256"/>
<keyword evidence="3" id="KW-1185">Reference proteome</keyword>
<organism evidence="2 3">
    <name type="scientific">Cyanophage S-TIM5</name>
    <dbReference type="NCBI Taxonomy" id="1137745"/>
    <lineage>
        <taxon>Viruses</taxon>
        <taxon>Duplodnaviria</taxon>
        <taxon>Heunggongvirae</taxon>
        <taxon>Uroviricota</taxon>
        <taxon>Caudoviricetes</taxon>
        <taxon>Aurunvirus</taxon>
        <taxon>Aurunvirus STIM5</taxon>
    </lineage>
</organism>
<dbReference type="OrthoDB" id="23739at10239"/>
<dbReference type="Proteomes" id="UP000007178">
    <property type="component" value="Segment"/>
</dbReference>
<dbReference type="KEGG" id="vg:73726256"/>
<proteinExistence type="predicted"/>
<keyword evidence="1" id="KW-1133">Transmembrane helix</keyword>
<evidence type="ECO:0000313" key="3">
    <source>
        <dbReference type="Proteomes" id="UP000007178"/>
    </source>
</evidence>